<evidence type="ECO:0000259" key="1">
    <source>
        <dbReference type="SMART" id="SM00860"/>
    </source>
</evidence>
<organism evidence="3">
    <name type="scientific">Salmonella enterica subsp. enterica serovar Durham</name>
    <dbReference type="NCBI Taxonomy" id="1954178"/>
    <lineage>
        <taxon>Bacteria</taxon>
        <taxon>Pseudomonadati</taxon>
        <taxon>Pseudomonadota</taxon>
        <taxon>Gammaproteobacteria</taxon>
        <taxon>Enterobacterales</taxon>
        <taxon>Enterobacteriaceae</taxon>
        <taxon>Salmonella</taxon>
    </lineage>
</organism>
<dbReference type="SMART" id="SM00860">
    <property type="entry name" value="SMI1_KNR4"/>
    <property type="match status" value="1"/>
</dbReference>
<dbReference type="EMBL" id="AAIFJK010000054">
    <property type="protein sequence ID" value="ECD6444823.1"/>
    <property type="molecule type" value="Genomic_DNA"/>
</dbReference>
<gene>
    <name evidence="2" type="ORF">DRK62_22500</name>
    <name evidence="3" type="ORF">DUP85_22680</name>
    <name evidence="4" type="ORF">E2Q46_22810</name>
</gene>
<evidence type="ECO:0000313" key="3">
    <source>
        <dbReference type="EMBL" id="EBY0063286.1"/>
    </source>
</evidence>
<proteinExistence type="predicted"/>
<dbReference type="AlphaFoldDB" id="A0A5H7NH91"/>
<dbReference type="EMBL" id="AAHMWF010000060">
    <property type="protein sequence ID" value="EBY0063286.1"/>
    <property type="molecule type" value="Genomic_DNA"/>
</dbReference>
<name>A0A5H7NH91_SALET</name>
<dbReference type="Pfam" id="PF09346">
    <property type="entry name" value="SMI1_KNR4"/>
    <property type="match status" value="1"/>
</dbReference>
<dbReference type="Gene3D" id="3.40.1580.10">
    <property type="entry name" value="SMI1/KNR4-like"/>
    <property type="match status" value="1"/>
</dbReference>
<evidence type="ECO:0000313" key="2">
    <source>
        <dbReference type="EMBL" id="EBS2163736.1"/>
    </source>
</evidence>
<evidence type="ECO:0000313" key="4">
    <source>
        <dbReference type="EMBL" id="ECD6444823.1"/>
    </source>
</evidence>
<dbReference type="SUPFAM" id="SSF160631">
    <property type="entry name" value="SMI1/KNR4-like"/>
    <property type="match status" value="1"/>
</dbReference>
<dbReference type="InterPro" id="IPR018958">
    <property type="entry name" value="Knr4/Smi1-like_dom"/>
</dbReference>
<accession>A0A5H7NH91</accession>
<reference evidence="3" key="1">
    <citation type="submission" date="2018-07" db="EMBL/GenBank/DDBJ databases">
        <authorList>
            <person name="Ashton P.M."/>
            <person name="Dallman T."/>
            <person name="Nair S."/>
            <person name="De Pinna E."/>
            <person name="Peters T."/>
            <person name="Grant K."/>
        </authorList>
    </citation>
    <scope>NUCLEOTIDE SEQUENCE</scope>
    <source>
        <strain evidence="3">109940</strain>
        <strain evidence="4">121460</strain>
        <strain evidence="2">190790</strain>
    </source>
</reference>
<dbReference type="InterPro" id="IPR037883">
    <property type="entry name" value="Knr4/Smi1-like_sf"/>
</dbReference>
<comment type="caution">
    <text evidence="3">The sequence shown here is derived from an EMBL/GenBank/DDBJ whole genome shotgun (WGS) entry which is preliminary data.</text>
</comment>
<dbReference type="EMBL" id="AAGUUD010000043">
    <property type="protein sequence ID" value="EBS2163736.1"/>
    <property type="molecule type" value="Genomic_DNA"/>
</dbReference>
<protein>
    <submittedName>
        <fullName evidence="3">SMI1/KNR4 family protein</fullName>
    </submittedName>
</protein>
<sequence>MRLMIEESEKKLTHDEFYEFERYFSKKFPDSFRNFYLENNGGYLAESAHPSPLLFSGFISIKYGKVPIEKTYQDLIDDFLELKDMVPFADDEGGNCFLLSLRDKDYGKIYIWLMDEKELAFVSESFDEFINELS</sequence>
<feature type="domain" description="Knr4/Smi1-like" evidence="1">
    <location>
        <begin position="11"/>
        <end position="132"/>
    </location>
</feature>